<sequence>MKAWHIVTGTEADCLGNSINMNVSVKPINSWSRGIRWSSSFGGIDPRILSPTTRFIRNKEELSQPKRLIKTKRLKNSINKPSSSD</sequence>
<evidence type="ECO:0000313" key="2">
    <source>
        <dbReference type="EMBL" id="VEL20921.1"/>
    </source>
</evidence>
<comment type="caution">
    <text evidence="2">The sequence shown here is derived from an EMBL/GenBank/DDBJ whole genome shotgun (WGS) entry which is preliminary data.</text>
</comment>
<feature type="region of interest" description="Disordered" evidence="1">
    <location>
        <begin position="66"/>
        <end position="85"/>
    </location>
</feature>
<dbReference type="EMBL" id="CAAALY010048595">
    <property type="protein sequence ID" value="VEL20921.1"/>
    <property type="molecule type" value="Genomic_DNA"/>
</dbReference>
<feature type="compositionally biased region" description="Polar residues" evidence="1">
    <location>
        <begin position="76"/>
        <end position="85"/>
    </location>
</feature>
<proteinExistence type="predicted"/>
<keyword evidence="3" id="KW-1185">Reference proteome</keyword>
<reference evidence="2" key="1">
    <citation type="submission" date="2018-11" db="EMBL/GenBank/DDBJ databases">
        <authorList>
            <consortium name="Pathogen Informatics"/>
        </authorList>
    </citation>
    <scope>NUCLEOTIDE SEQUENCE</scope>
</reference>
<dbReference type="AlphaFoldDB" id="A0A448WUZ9"/>
<protein>
    <submittedName>
        <fullName evidence="2">Uncharacterized protein</fullName>
    </submittedName>
</protein>
<gene>
    <name evidence="2" type="ORF">PXEA_LOCUS14361</name>
</gene>
<dbReference type="Proteomes" id="UP000784294">
    <property type="component" value="Unassembled WGS sequence"/>
</dbReference>
<organism evidence="2 3">
    <name type="scientific">Protopolystoma xenopodis</name>
    <dbReference type="NCBI Taxonomy" id="117903"/>
    <lineage>
        <taxon>Eukaryota</taxon>
        <taxon>Metazoa</taxon>
        <taxon>Spiralia</taxon>
        <taxon>Lophotrochozoa</taxon>
        <taxon>Platyhelminthes</taxon>
        <taxon>Monogenea</taxon>
        <taxon>Polyopisthocotylea</taxon>
        <taxon>Polystomatidea</taxon>
        <taxon>Polystomatidae</taxon>
        <taxon>Protopolystoma</taxon>
    </lineage>
</organism>
<evidence type="ECO:0000256" key="1">
    <source>
        <dbReference type="SAM" id="MobiDB-lite"/>
    </source>
</evidence>
<name>A0A448WUZ9_9PLAT</name>
<evidence type="ECO:0000313" key="3">
    <source>
        <dbReference type="Proteomes" id="UP000784294"/>
    </source>
</evidence>
<accession>A0A448WUZ9</accession>